<dbReference type="EMBL" id="PFFD01000094">
    <property type="protein sequence ID" value="PIV87008.1"/>
    <property type="molecule type" value="Genomic_DNA"/>
</dbReference>
<evidence type="ECO:0000313" key="2">
    <source>
        <dbReference type="Proteomes" id="UP000228497"/>
    </source>
</evidence>
<sequence length="248" mass="28264">MPRKPWLRLSTTLCSSSTWYACRADKGIEEFVALLIHADDNGHVCKEVVDALPGIVRGNSRPTYVQKVHKNCARLVQIGTIVCNFDGSVDIPKYKQYQYLEDGTDFALKTDQSRAELLKDISSKSVKKQRLKLSDGQWKQVWGKLLKNPADKGNTGRAEADKWVNRGNTFEELMASVDTQNAIYVRLNTEPKYRKFAKNVFGRDWKERFPVVDKAPITKSGHDTPDAEETRKFIVEQEKLKAERKNTG</sequence>
<gene>
    <name evidence="1" type="ORF">COW49_02075</name>
</gene>
<organism evidence="1 2">
    <name type="scientific">Candidatus Kaiserbacteria bacterium CG17_big_fil_post_rev_8_21_14_2_50_51_7</name>
    <dbReference type="NCBI Taxonomy" id="1974613"/>
    <lineage>
        <taxon>Bacteria</taxon>
        <taxon>Candidatus Kaiseribacteriota</taxon>
    </lineage>
</organism>
<protein>
    <submittedName>
        <fullName evidence="1">Uncharacterized protein</fullName>
    </submittedName>
</protein>
<dbReference type="AlphaFoldDB" id="A0A2M7FDP9"/>
<reference evidence="2" key="1">
    <citation type="submission" date="2017-09" db="EMBL/GenBank/DDBJ databases">
        <title>Depth-based differentiation of microbial function through sediment-hosted aquifers and enrichment of novel symbionts in the deep terrestrial subsurface.</title>
        <authorList>
            <person name="Probst A.J."/>
            <person name="Ladd B."/>
            <person name="Jarett J.K."/>
            <person name="Geller-Mcgrath D.E."/>
            <person name="Sieber C.M.K."/>
            <person name="Emerson J.B."/>
            <person name="Anantharaman K."/>
            <person name="Thomas B.C."/>
            <person name="Malmstrom R."/>
            <person name="Stieglmeier M."/>
            <person name="Klingl A."/>
            <person name="Woyke T."/>
            <person name="Ryan C.M."/>
            <person name="Banfield J.F."/>
        </authorList>
    </citation>
    <scope>NUCLEOTIDE SEQUENCE [LARGE SCALE GENOMIC DNA]</scope>
</reference>
<accession>A0A2M7FDP9</accession>
<dbReference type="Proteomes" id="UP000228497">
    <property type="component" value="Unassembled WGS sequence"/>
</dbReference>
<comment type="caution">
    <text evidence="1">The sequence shown here is derived from an EMBL/GenBank/DDBJ whole genome shotgun (WGS) entry which is preliminary data.</text>
</comment>
<dbReference type="PROSITE" id="PS51257">
    <property type="entry name" value="PROKAR_LIPOPROTEIN"/>
    <property type="match status" value="1"/>
</dbReference>
<proteinExistence type="predicted"/>
<evidence type="ECO:0000313" key="1">
    <source>
        <dbReference type="EMBL" id="PIV87008.1"/>
    </source>
</evidence>
<name>A0A2M7FDP9_9BACT</name>